<dbReference type="InterPro" id="IPR000225">
    <property type="entry name" value="Armadillo"/>
</dbReference>
<gene>
    <name evidence="4" type="ORF">BSP0115_LOCUS6706</name>
</gene>
<feature type="compositionally biased region" description="Gly residues" evidence="3">
    <location>
        <begin position="55"/>
        <end position="66"/>
    </location>
</feature>
<dbReference type="PANTHER" id="PTHR22895:SF0">
    <property type="entry name" value="ARMADILLO REPEAT-CONTAINING PROTEIN 6"/>
    <property type="match status" value="1"/>
</dbReference>
<dbReference type="EMBL" id="HBFS01009765">
    <property type="protein sequence ID" value="CAD8913454.1"/>
    <property type="molecule type" value="Transcribed_RNA"/>
</dbReference>
<dbReference type="SMART" id="SM00185">
    <property type="entry name" value="ARM"/>
    <property type="match status" value="5"/>
</dbReference>
<dbReference type="PROSITE" id="PS50176">
    <property type="entry name" value="ARM_REPEAT"/>
    <property type="match status" value="1"/>
</dbReference>
<proteinExistence type="predicted"/>
<keyword evidence="1" id="KW-0677">Repeat</keyword>
<organism evidence="4">
    <name type="scientific">Bicosoecida sp. CB-2014</name>
    <dbReference type="NCBI Taxonomy" id="1486930"/>
    <lineage>
        <taxon>Eukaryota</taxon>
        <taxon>Sar</taxon>
        <taxon>Stramenopiles</taxon>
        <taxon>Bigyra</taxon>
        <taxon>Opalozoa</taxon>
        <taxon>Bicosoecida</taxon>
    </lineage>
</organism>
<feature type="region of interest" description="Disordered" evidence="3">
    <location>
        <begin position="1"/>
        <end position="66"/>
    </location>
</feature>
<dbReference type="SUPFAM" id="SSF48371">
    <property type="entry name" value="ARM repeat"/>
    <property type="match status" value="1"/>
</dbReference>
<dbReference type="PANTHER" id="PTHR22895">
    <property type="entry name" value="ARMADILLO REPEAT-CONTAINING PROTEIN 6"/>
    <property type="match status" value="1"/>
</dbReference>
<dbReference type="InterPro" id="IPR016024">
    <property type="entry name" value="ARM-type_fold"/>
</dbReference>
<evidence type="ECO:0000313" key="4">
    <source>
        <dbReference type="EMBL" id="CAD8913454.1"/>
    </source>
</evidence>
<evidence type="ECO:0000256" key="1">
    <source>
        <dbReference type="ARBA" id="ARBA00022737"/>
    </source>
</evidence>
<name>A0A7S1G7H0_9STRA</name>
<evidence type="ECO:0008006" key="5">
    <source>
        <dbReference type="Google" id="ProtNLM"/>
    </source>
</evidence>
<dbReference type="AlphaFoldDB" id="A0A7S1G7H0"/>
<dbReference type="Gene3D" id="1.25.10.10">
    <property type="entry name" value="Leucine-rich Repeat Variant"/>
    <property type="match status" value="1"/>
</dbReference>
<feature type="compositionally biased region" description="Low complexity" evidence="3">
    <location>
        <begin position="28"/>
        <end position="49"/>
    </location>
</feature>
<protein>
    <recommendedName>
        <fullName evidence="5">Armadillo repeat-containing protein 4</fullName>
    </recommendedName>
</protein>
<evidence type="ECO:0000256" key="2">
    <source>
        <dbReference type="PROSITE-ProRule" id="PRU00259"/>
    </source>
</evidence>
<reference evidence="4" key="1">
    <citation type="submission" date="2021-01" db="EMBL/GenBank/DDBJ databases">
        <authorList>
            <person name="Corre E."/>
            <person name="Pelletier E."/>
            <person name="Niang G."/>
            <person name="Scheremetjew M."/>
            <person name="Finn R."/>
            <person name="Kale V."/>
            <person name="Holt S."/>
            <person name="Cochrane G."/>
            <person name="Meng A."/>
            <person name="Brown T."/>
            <person name="Cohen L."/>
        </authorList>
    </citation>
    <scope>NUCLEOTIDE SEQUENCE</scope>
    <source>
        <strain evidence="4">Ms1</strain>
    </source>
</reference>
<dbReference type="InterPro" id="IPR011989">
    <property type="entry name" value="ARM-like"/>
</dbReference>
<sequence>MAFTSVVVDGAPRPHSPEYDDSMDDADSGFFTTTTDGGSVFGEDGPSGASRGGSRHGGSIRGGAGGSYAGGSGGSIGADVDAHLGARTDAERALCVCRVVVPDADPGLGFLVRHEGRDRLMTTHALIDSPATAKTARVTFRYGDSKSKRVNVALRPKDYFKTDLEIGYTLVACEGSDLETLAAESLNLPAWDLDTLALDTPLTSVGGDAARRNLRKASHRVRKVKGPFFWYTGSEEEASMSVSEGAPLFRNGSELVGLHLGFDEDADLDWGMQLCAATAHIFLPRVVKLMRERRAQAVIQSRGSLALAYVSYRSEPARVDVVESGGVSVIVAGLRRHMTEVLVVQQACGALGNIAAGDDDRCQDSIIRADGIRALVDALQVHMADPRVAEGCLRAFANIAVGPDARKQKMIDEKALSVIVQSMDMHGLIASIQEAGCRSLASISFGSNKRKDTVIEAGGPRCVVRAMTEHPDDGTVQLNGVIALLDVAAGGGTRTAHVHEVDGVRVLVDAMRAFPASAKIQEYACMALWNIAGGDKDRRKRVREAASGLPRDVRDRFDDNTGVQEASKDLIKRLDGKDRCSIM</sequence>
<feature type="repeat" description="ARM" evidence="2">
    <location>
        <begin position="325"/>
        <end position="371"/>
    </location>
</feature>
<evidence type="ECO:0000256" key="3">
    <source>
        <dbReference type="SAM" id="MobiDB-lite"/>
    </source>
</evidence>
<accession>A0A7S1G7H0</accession>